<evidence type="ECO:0000313" key="1">
    <source>
        <dbReference type="EMBL" id="CAH0028933.1"/>
    </source>
</evidence>
<proteinExistence type="predicted"/>
<dbReference type="PANTHER" id="PTHR46082">
    <property type="entry name" value="ATP/GTP-BINDING PROTEIN-RELATED"/>
    <property type="match status" value="1"/>
</dbReference>
<dbReference type="OrthoDB" id="5986190at2759"/>
<protein>
    <submittedName>
        <fullName evidence="1">Uncharacterized protein</fullName>
    </submittedName>
</protein>
<dbReference type="Pfam" id="PF13424">
    <property type="entry name" value="TPR_12"/>
    <property type="match status" value="1"/>
</dbReference>
<dbReference type="EMBL" id="CABFNQ020000737">
    <property type="protein sequence ID" value="CAH0028933.1"/>
    <property type="molecule type" value="Genomic_DNA"/>
</dbReference>
<reference evidence="1" key="1">
    <citation type="submission" date="2021-10" db="EMBL/GenBank/DDBJ databases">
        <authorList>
            <person name="Piombo E."/>
        </authorList>
    </citation>
    <scope>NUCLEOTIDE SEQUENCE</scope>
</reference>
<organism evidence="1 2">
    <name type="scientific">Clonostachys rhizophaga</name>
    <dbReference type="NCBI Taxonomy" id="160324"/>
    <lineage>
        <taxon>Eukaryota</taxon>
        <taxon>Fungi</taxon>
        <taxon>Dikarya</taxon>
        <taxon>Ascomycota</taxon>
        <taxon>Pezizomycotina</taxon>
        <taxon>Sordariomycetes</taxon>
        <taxon>Hypocreomycetidae</taxon>
        <taxon>Hypocreales</taxon>
        <taxon>Bionectriaceae</taxon>
        <taxon>Clonostachys</taxon>
    </lineage>
</organism>
<dbReference type="Proteomes" id="UP000696573">
    <property type="component" value="Unassembled WGS sequence"/>
</dbReference>
<name>A0A9N9VW41_9HYPO</name>
<sequence length="328" mass="38210">MRVIEWAEVCSMPDRTASLIDRVRHFISGRAGYSQSMVLKLAEKTLALREKALRYRHPDTLSSMYDVARAHYDLGNYDDAEDLAVQLYPLYKREFGERSPKTIHALILRADATFRNGRWDEAEQLLSRATDRYSRAGIYDKPFAQAMYHRAWMRKRQGDNDGALHLALAAKEILQQHEPSRYYIWCMQLVAEVYIYRMNYSDAVSTLRPALRDSQKTFVAFKTTFDIMFLLAFSHFYLVEYDEAEFVVKKAVNEGKNMLGAADSRTLQAQILLEKIQIAIRDIDDESEPGMELREAADIENVFGIMPWTILHLHWLAHKRFVQQCSEY</sequence>
<accession>A0A9N9VW41</accession>
<evidence type="ECO:0000313" key="2">
    <source>
        <dbReference type="Proteomes" id="UP000696573"/>
    </source>
</evidence>
<keyword evidence="2" id="KW-1185">Reference proteome</keyword>
<comment type="caution">
    <text evidence="1">The sequence shown here is derived from an EMBL/GenBank/DDBJ whole genome shotgun (WGS) entry which is preliminary data.</text>
</comment>
<dbReference type="PANTHER" id="PTHR46082:SF11">
    <property type="entry name" value="AAA+ ATPASE DOMAIN-CONTAINING PROTEIN-RELATED"/>
    <property type="match status" value="1"/>
</dbReference>
<dbReference type="SUPFAM" id="SSF48452">
    <property type="entry name" value="TPR-like"/>
    <property type="match status" value="1"/>
</dbReference>
<dbReference type="AlphaFoldDB" id="A0A9N9VW41"/>
<gene>
    <name evidence="1" type="ORF">CRHIZ90672A_00013015</name>
</gene>
<dbReference type="InterPro" id="IPR011990">
    <property type="entry name" value="TPR-like_helical_dom_sf"/>
</dbReference>
<dbReference type="InterPro" id="IPR053137">
    <property type="entry name" value="NLR-like"/>
</dbReference>
<dbReference type="Gene3D" id="1.25.40.10">
    <property type="entry name" value="Tetratricopeptide repeat domain"/>
    <property type="match status" value="2"/>
</dbReference>